<dbReference type="CDD" id="cd14014">
    <property type="entry name" value="STKc_PknB_like"/>
    <property type="match status" value="1"/>
</dbReference>
<feature type="transmembrane region" description="Helical" evidence="2">
    <location>
        <begin position="619"/>
        <end position="636"/>
    </location>
</feature>
<feature type="compositionally biased region" description="Basic and acidic residues" evidence="1">
    <location>
        <begin position="324"/>
        <end position="347"/>
    </location>
</feature>
<dbReference type="InterPro" id="IPR008271">
    <property type="entry name" value="Ser/Thr_kinase_AS"/>
</dbReference>
<evidence type="ECO:0000256" key="1">
    <source>
        <dbReference type="SAM" id="MobiDB-lite"/>
    </source>
</evidence>
<protein>
    <submittedName>
        <fullName evidence="4">Serine/threonine-protein kinase PrkC</fullName>
        <ecNumber evidence="4">2.7.11.1</ecNumber>
    </submittedName>
</protein>
<keyword evidence="2" id="KW-0472">Membrane</keyword>
<dbReference type="Pfam" id="PF00069">
    <property type="entry name" value="Pkinase"/>
    <property type="match status" value="1"/>
</dbReference>
<dbReference type="EC" id="2.7.11.1" evidence="4"/>
<evidence type="ECO:0000313" key="5">
    <source>
        <dbReference type="Proteomes" id="UP000317178"/>
    </source>
</evidence>
<sequence length="703" mass="79254">MKFAFAPESKPLEGYTIKRAIHRGGFGEVYYALSDAGKEVALKLLRQNTDIELRGVTQCLNLKHPNLVSLFDIKEDNDGDHWIIMEYVSGKTLDEVLGQYPNGMPLEKVSLWMEQICQGLSFLHDRGIVHRDMKPANLFIENDIIKIGDIGLSKFITQSRRSAQTQSVGTVYYMAPEVAHGRYGHEVDIYAMGIILYELFTGRVPFEGESTGEILMKHLTDKPDLTRLPEAFREVVARALDKDPQQRTSSVTQFWNEFQAALQGNTEPVDIPESSFSPVTAAPTVTRPNRTNPSGDGIDIDSRNSKQVELEFDSGNPNKHHSERTREEQSSERPHYRKPGEKPVQDKFNRMGNDGWFHKQSNDLAEWSSTQFNEFTTWYNTQTGVAQVAIIAVVLLLVFGTPLLPFVIVLAVLGLMVWGCYSLFLFFLEGGKPAAPPVPPTPPPVQRQAHPLDPISQTVNRYAQKVKKKVRHWSDKEILRRTPPKTVRHISGLQRVTELSSSFGLSTFYVAIFSSLYFFVSEQTVAQSLPTIFFLGSTTLLSVWTLLGVNKLTEGSKLSSIARRLLLVPGALLVGAAAYGLSNYLMVWPNFDFSHDVIDTAFTNQVGDVMLVASGRPTWDAYLLFFVGMFLVRGWWSVSDSYRKKKLRILSILWTGFLTFAQVCFFAFPLELALFWSVVSATVIQLSSNWTPPRDRLYIAEEK</sequence>
<evidence type="ECO:0000313" key="4">
    <source>
        <dbReference type="EMBL" id="QDU82877.1"/>
    </source>
</evidence>
<gene>
    <name evidence="4" type="primary">prkC_22</name>
    <name evidence="4" type="ORF">Pla110_46400</name>
</gene>
<dbReference type="PROSITE" id="PS00108">
    <property type="entry name" value="PROTEIN_KINASE_ST"/>
    <property type="match status" value="1"/>
</dbReference>
<dbReference type="InterPro" id="IPR011009">
    <property type="entry name" value="Kinase-like_dom_sf"/>
</dbReference>
<dbReference type="InterPro" id="IPR000719">
    <property type="entry name" value="Prot_kinase_dom"/>
</dbReference>
<name>A0A518CUH7_9PLAN</name>
<keyword evidence="2" id="KW-0812">Transmembrane</keyword>
<reference evidence="4 5" key="1">
    <citation type="submission" date="2019-02" db="EMBL/GenBank/DDBJ databases">
        <title>Deep-cultivation of Planctomycetes and their phenomic and genomic characterization uncovers novel biology.</title>
        <authorList>
            <person name="Wiegand S."/>
            <person name="Jogler M."/>
            <person name="Boedeker C."/>
            <person name="Pinto D."/>
            <person name="Vollmers J."/>
            <person name="Rivas-Marin E."/>
            <person name="Kohn T."/>
            <person name="Peeters S.H."/>
            <person name="Heuer A."/>
            <person name="Rast P."/>
            <person name="Oberbeckmann S."/>
            <person name="Bunk B."/>
            <person name="Jeske O."/>
            <person name="Meyerdierks A."/>
            <person name="Storesund J.E."/>
            <person name="Kallscheuer N."/>
            <person name="Luecker S."/>
            <person name="Lage O.M."/>
            <person name="Pohl T."/>
            <person name="Merkel B.J."/>
            <person name="Hornburger P."/>
            <person name="Mueller R.-W."/>
            <person name="Bruemmer F."/>
            <person name="Labrenz M."/>
            <person name="Spormann A.M."/>
            <person name="Op den Camp H."/>
            <person name="Overmann J."/>
            <person name="Amann R."/>
            <person name="Jetten M.S.M."/>
            <person name="Mascher T."/>
            <person name="Medema M.H."/>
            <person name="Devos D.P."/>
            <person name="Kaster A.-K."/>
            <person name="Ovreas L."/>
            <person name="Rohde M."/>
            <person name="Galperin M.Y."/>
            <person name="Jogler C."/>
        </authorList>
    </citation>
    <scope>NUCLEOTIDE SEQUENCE [LARGE SCALE GENOMIC DNA]</scope>
    <source>
        <strain evidence="4 5">Pla110</strain>
    </source>
</reference>
<feature type="compositionally biased region" description="Basic and acidic residues" evidence="1">
    <location>
        <begin position="300"/>
        <end position="309"/>
    </location>
</feature>
<dbReference type="GO" id="GO:0005524">
    <property type="term" value="F:ATP binding"/>
    <property type="evidence" value="ECO:0007669"/>
    <property type="project" value="InterPro"/>
</dbReference>
<dbReference type="RefSeq" id="WP_144999416.1">
    <property type="nucleotide sequence ID" value="NZ_CP036281.1"/>
</dbReference>
<proteinExistence type="predicted"/>
<dbReference type="KEGG" id="plon:Pla110_46400"/>
<feature type="transmembrane region" description="Helical" evidence="2">
    <location>
        <begin position="406"/>
        <end position="428"/>
    </location>
</feature>
<dbReference type="SUPFAM" id="SSF56112">
    <property type="entry name" value="Protein kinase-like (PK-like)"/>
    <property type="match status" value="1"/>
</dbReference>
<keyword evidence="4" id="KW-0418">Kinase</keyword>
<dbReference type="PANTHER" id="PTHR24348">
    <property type="entry name" value="SERINE/THREONINE-PROTEIN KINASE UNC-51-RELATED"/>
    <property type="match status" value="1"/>
</dbReference>
<feature type="domain" description="Protein kinase" evidence="3">
    <location>
        <begin position="15"/>
        <end position="259"/>
    </location>
</feature>
<keyword evidence="5" id="KW-1185">Reference proteome</keyword>
<dbReference type="GO" id="GO:0005737">
    <property type="term" value="C:cytoplasm"/>
    <property type="evidence" value="ECO:0007669"/>
    <property type="project" value="TreeGrafter"/>
</dbReference>
<organism evidence="4 5">
    <name type="scientific">Polystyrenella longa</name>
    <dbReference type="NCBI Taxonomy" id="2528007"/>
    <lineage>
        <taxon>Bacteria</taxon>
        <taxon>Pseudomonadati</taxon>
        <taxon>Planctomycetota</taxon>
        <taxon>Planctomycetia</taxon>
        <taxon>Planctomycetales</taxon>
        <taxon>Planctomycetaceae</taxon>
        <taxon>Polystyrenella</taxon>
    </lineage>
</organism>
<feature type="transmembrane region" description="Helical" evidence="2">
    <location>
        <begin position="532"/>
        <end position="553"/>
    </location>
</feature>
<keyword evidence="2" id="KW-1133">Transmembrane helix</keyword>
<dbReference type="Proteomes" id="UP000317178">
    <property type="component" value="Chromosome"/>
</dbReference>
<dbReference type="InterPro" id="IPR045269">
    <property type="entry name" value="Atg1-like"/>
</dbReference>
<dbReference type="SMART" id="SM00220">
    <property type="entry name" value="S_TKc"/>
    <property type="match status" value="1"/>
</dbReference>
<dbReference type="EMBL" id="CP036281">
    <property type="protein sequence ID" value="QDU82877.1"/>
    <property type="molecule type" value="Genomic_DNA"/>
</dbReference>
<feature type="region of interest" description="Disordered" evidence="1">
    <location>
        <begin position="267"/>
        <end position="347"/>
    </location>
</feature>
<dbReference type="OrthoDB" id="6111975at2"/>
<dbReference type="Gene3D" id="1.10.510.10">
    <property type="entry name" value="Transferase(Phosphotransferase) domain 1"/>
    <property type="match status" value="1"/>
</dbReference>
<dbReference type="PROSITE" id="PS50011">
    <property type="entry name" value="PROTEIN_KINASE_DOM"/>
    <property type="match status" value="1"/>
</dbReference>
<evidence type="ECO:0000256" key="2">
    <source>
        <dbReference type="SAM" id="Phobius"/>
    </source>
</evidence>
<evidence type="ECO:0000259" key="3">
    <source>
        <dbReference type="PROSITE" id="PS50011"/>
    </source>
</evidence>
<feature type="transmembrane region" description="Helical" evidence="2">
    <location>
        <begin position="648"/>
        <end position="668"/>
    </location>
</feature>
<feature type="transmembrane region" description="Helical" evidence="2">
    <location>
        <begin position="503"/>
        <end position="520"/>
    </location>
</feature>
<dbReference type="AlphaFoldDB" id="A0A518CUH7"/>
<dbReference type="GO" id="GO:0004674">
    <property type="term" value="F:protein serine/threonine kinase activity"/>
    <property type="evidence" value="ECO:0007669"/>
    <property type="project" value="UniProtKB-EC"/>
</dbReference>
<feature type="transmembrane region" description="Helical" evidence="2">
    <location>
        <begin position="565"/>
        <end position="586"/>
    </location>
</feature>
<keyword evidence="4" id="KW-0808">Transferase</keyword>
<accession>A0A518CUH7</accession>